<name>A0A8T0HGJ5_CERPU</name>
<dbReference type="InterPro" id="IPR015590">
    <property type="entry name" value="Aldehyde_DH_dom"/>
</dbReference>
<comment type="caution">
    <text evidence="10">The sequence shown here is derived from an EMBL/GenBank/DDBJ whole genome shotgun (WGS) entry which is preliminary data.</text>
</comment>
<protein>
    <recommendedName>
        <fullName evidence="4">NADP-dependent glyceraldehyde-3-phosphate dehydrogenase</fullName>
        <ecNumber evidence="3">1.2.1.9</ecNumber>
    </recommendedName>
    <alternativeName>
        <fullName evidence="5">Glyceraldehyde-3-phosphate dehydrogenase [NADP(+)]</fullName>
    </alternativeName>
    <alternativeName>
        <fullName evidence="6">Non-phosphorylating glyceraldehyde 3-phosphate dehydrogenase</fullName>
    </alternativeName>
    <alternativeName>
        <fullName evidence="7">Triosephosphate dehydrogenase</fullName>
    </alternativeName>
</protein>
<evidence type="ECO:0000256" key="7">
    <source>
        <dbReference type="ARBA" id="ARBA00043052"/>
    </source>
</evidence>
<evidence type="ECO:0000256" key="8">
    <source>
        <dbReference type="ARBA" id="ARBA00049186"/>
    </source>
</evidence>
<evidence type="ECO:0000256" key="3">
    <source>
        <dbReference type="ARBA" id="ARBA00038980"/>
    </source>
</evidence>
<dbReference type="InterPro" id="IPR016163">
    <property type="entry name" value="Ald_DH_C"/>
</dbReference>
<reference evidence="10 11" key="1">
    <citation type="submission" date="2020-06" db="EMBL/GenBank/DDBJ databases">
        <title>WGS assembly of Ceratodon purpureus strain R40.</title>
        <authorList>
            <person name="Carey S.B."/>
            <person name="Jenkins J."/>
            <person name="Shu S."/>
            <person name="Lovell J.T."/>
            <person name="Sreedasyam A."/>
            <person name="Maumus F."/>
            <person name="Tiley G.P."/>
            <person name="Fernandez-Pozo N."/>
            <person name="Barry K."/>
            <person name="Chen C."/>
            <person name="Wang M."/>
            <person name="Lipzen A."/>
            <person name="Daum C."/>
            <person name="Saski C.A."/>
            <person name="Payton A.C."/>
            <person name="Mcbreen J.C."/>
            <person name="Conrad R.E."/>
            <person name="Kollar L.M."/>
            <person name="Olsson S."/>
            <person name="Huttunen S."/>
            <person name="Landis J.B."/>
            <person name="Wickett N.J."/>
            <person name="Johnson M.G."/>
            <person name="Rensing S.A."/>
            <person name="Grimwood J."/>
            <person name="Schmutz J."/>
            <person name="Mcdaniel S.F."/>
        </authorList>
    </citation>
    <scope>NUCLEOTIDE SEQUENCE [LARGE SCALE GENOMIC DNA]</scope>
    <source>
        <strain evidence="10 11">R40</strain>
    </source>
</reference>
<evidence type="ECO:0000256" key="5">
    <source>
        <dbReference type="ARBA" id="ARBA00042470"/>
    </source>
</evidence>
<comment type="catalytic activity">
    <reaction evidence="8">
        <text>D-glyceraldehyde 3-phosphate + NADP(+) + H2O = (2R)-3-phosphoglycerate + NADPH + 2 H(+)</text>
        <dbReference type="Rhea" id="RHEA:14669"/>
        <dbReference type="ChEBI" id="CHEBI:15377"/>
        <dbReference type="ChEBI" id="CHEBI:15378"/>
        <dbReference type="ChEBI" id="CHEBI:57783"/>
        <dbReference type="ChEBI" id="CHEBI:58272"/>
        <dbReference type="ChEBI" id="CHEBI:58349"/>
        <dbReference type="ChEBI" id="CHEBI:59776"/>
        <dbReference type="EC" id="1.2.1.9"/>
    </reaction>
</comment>
<dbReference type="Gene3D" id="3.40.309.10">
    <property type="entry name" value="Aldehyde Dehydrogenase, Chain A, domain 2"/>
    <property type="match status" value="1"/>
</dbReference>
<evidence type="ECO:0000256" key="1">
    <source>
        <dbReference type="ARBA" id="ARBA00009986"/>
    </source>
</evidence>
<dbReference type="GO" id="GO:0008911">
    <property type="term" value="F:lactaldehyde dehydrogenase (NAD+) activity"/>
    <property type="evidence" value="ECO:0007669"/>
    <property type="project" value="TreeGrafter"/>
</dbReference>
<dbReference type="PANTHER" id="PTHR42991">
    <property type="entry name" value="ALDEHYDE DEHYDROGENASE"/>
    <property type="match status" value="1"/>
</dbReference>
<sequence length="115" mass="12616">MIFPFGVDGAYHLVRTEVFFVTQDQVLDFRGMHLGCFSDAHVDKLIAASMVKEASLAQVKKLKVGNPFEEDTFIGPMNSEKDAERIEDWAKEAVEKGGKLLAGGGRKGAVIPAQY</sequence>
<keyword evidence="2" id="KW-0560">Oxidoreductase</keyword>
<proteinExistence type="inferred from homology"/>
<dbReference type="InterPro" id="IPR051020">
    <property type="entry name" value="ALDH-related_metabolic_enz"/>
</dbReference>
<dbReference type="EMBL" id="CM026427">
    <property type="protein sequence ID" value="KAG0569767.1"/>
    <property type="molecule type" value="Genomic_DNA"/>
</dbReference>
<dbReference type="InterPro" id="IPR016161">
    <property type="entry name" value="Ald_DH/histidinol_DH"/>
</dbReference>
<dbReference type="SUPFAM" id="SSF53720">
    <property type="entry name" value="ALDH-like"/>
    <property type="match status" value="1"/>
</dbReference>
<evidence type="ECO:0000313" key="10">
    <source>
        <dbReference type="EMBL" id="KAG0569767.1"/>
    </source>
</evidence>
<gene>
    <name evidence="10" type="ORF">KC19_6G115200</name>
</gene>
<feature type="domain" description="Aldehyde dehydrogenase" evidence="9">
    <location>
        <begin position="46"/>
        <end position="109"/>
    </location>
</feature>
<dbReference type="Proteomes" id="UP000822688">
    <property type="component" value="Chromosome 6"/>
</dbReference>
<evidence type="ECO:0000256" key="4">
    <source>
        <dbReference type="ARBA" id="ARBA00040853"/>
    </source>
</evidence>
<comment type="similarity">
    <text evidence="1">Belongs to the aldehyde dehydrogenase family.</text>
</comment>
<keyword evidence="11" id="KW-1185">Reference proteome</keyword>
<evidence type="ECO:0000259" key="9">
    <source>
        <dbReference type="Pfam" id="PF00171"/>
    </source>
</evidence>
<evidence type="ECO:0000256" key="6">
    <source>
        <dbReference type="ARBA" id="ARBA00042646"/>
    </source>
</evidence>
<evidence type="ECO:0000313" key="11">
    <source>
        <dbReference type="Proteomes" id="UP000822688"/>
    </source>
</evidence>
<evidence type="ECO:0000256" key="2">
    <source>
        <dbReference type="ARBA" id="ARBA00023002"/>
    </source>
</evidence>
<accession>A0A8T0HGJ5</accession>
<dbReference type="PANTHER" id="PTHR42991:SF1">
    <property type="entry name" value="ALDEHYDE DEHYDROGENASE"/>
    <property type="match status" value="1"/>
</dbReference>
<organism evidence="10 11">
    <name type="scientific">Ceratodon purpureus</name>
    <name type="common">Fire moss</name>
    <name type="synonym">Dicranum purpureum</name>
    <dbReference type="NCBI Taxonomy" id="3225"/>
    <lineage>
        <taxon>Eukaryota</taxon>
        <taxon>Viridiplantae</taxon>
        <taxon>Streptophyta</taxon>
        <taxon>Embryophyta</taxon>
        <taxon>Bryophyta</taxon>
        <taxon>Bryophytina</taxon>
        <taxon>Bryopsida</taxon>
        <taxon>Dicranidae</taxon>
        <taxon>Pseudoditrichales</taxon>
        <taxon>Ditrichaceae</taxon>
        <taxon>Ceratodon</taxon>
    </lineage>
</organism>
<dbReference type="EC" id="1.2.1.9" evidence="3"/>
<dbReference type="AlphaFoldDB" id="A0A8T0HGJ5"/>
<dbReference type="Pfam" id="PF00171">
    <property type="entry name" value="Aldedh"/>
    <property type="match status" value="1"/>
</dbReference>
<dbReference type="OrthoDB" id="310895at2759"/>
<dbReference type="GO" id="GO:0008886">
    <property type="term" value="F:glyceraldehyde-3-phosphate dehydrogenase (NADP+) (non-phosphorylating) activity"/>
    <property type="evidence" value="ECO:0007669"/>
    <property type="project" value="UniProtKB-EC"/>
</dbReference>